<evidence type="ECO:0000256" key="9">
    <source>
        <dbReference type="RuleBase" id="RU369079"/>
    </source>
</evidence>
<dbReference type="HOGENOM" id="CLU_086356_8_1_5"/>
<comment type="subunit">
    <text evidence="9">The complex comprises the extracytoplasmic solute receptor protein and the two transmembrane proteins.</text>
</comment>
<name>Q11FF1_CHESB</name>
<dbReference type="InterPro" id="IPR007387">
    <property type="entry name" value="TRAP_DctQ"/>
</dbReference>
<feature type="transmembrane region" description="Helical" evidence="9">
    <location>
        <begin position="150"/>
        <end position="173"/>
    </location>
</feature>
<evidence type="ECO:0000259" key="10">
    <source>
        <dbReference type="Pfam" id="PF04290"/>
    </source>
</evidence>
<dbReference type="GO" id="GO:0022857">
    <property type="term" value="F:transmembrane transporter activity"/>
    <property type="evidence" value="ECO:0007669"/>
    <property type="project" value="UniProtKB-UniRule"/>
</dbReference>
<keyword evidence="2 9" id="KW-0813">Transport</keyword>
<comment type="subcellular location">
    <subcellularLocation>
        <location evidence="1 9">Cell inner membrane</location>
        <topology evidence="1 9">Multi-pass membrane protein</topology>
    </subcellularLocation>
</comment>
<feature type="transmembrane region" description="Helical" evidence="9">
    <location>
        <begin position="75"/>
        <end position="98"/>
    </location>
</feature>
<evidence type="ECO:0000313" key="11">
    <source>
        <dbReference type="EMBL" id="ABG63874.1"/>
    </source>
</evidence>
<proteinExistence type="inferred from homology"/>
<dbReference type="InterPro" id="IPR055348">
    <property type="entry name" value="DctQ"/>
</dbReference>
<evidence type="ECO:0000256" key="8">
    <source>
        <dbReference type="ARBA" id="ARBA00038436"/>
    </source>
</evidence>
<evidence type="ECO:0000256" key="7">
    <source>
        <dbReference type="ARBA" id="ARBA00023136"/>
    </source>
</evidence>
<feature type="transmembrane region" description="Helical" evidence="9">
    <location>
        <begin position="34"/>
        <end position="55"/>
    </location>
</feature>
<dbReference type="KEGG" id="mes:Meso_2490"/>
<evidence type="ECO:0000256" key="2">
    <source>
        <dbReference type="ARBA" id="ARBA00022448"/>
    </source>
</evidence>
<organism evidence="11">
    <name type="scientific">Chelativorans sp. (strain BNC1)</name>
    <dbReference type="NCBI Taxonomy" id="266779"/>
    <lineage>
        <taxon>Bacteria</taxon>
        <taxon>Pseudomonadati</taxon>
        <taxon>Pseudomonadota</taxon>
        <taxon>Alphaproteobacteria</taxon>
        <taxon>Hyphomicrobiales</taxon>
        <taxon>Phyllobacteriaceae</taxon>
        <taxon>Chelativorans</taxon>
    </lineage>
</organism>
<dbReference type="GO" id="GO:0015740">
    <property type="term" value="P:C4-dicarboxylate transport"/>
    <property type="evidence" value="ECO:0007669"/>
    <property type="project" value="TreeGrafter"/>
</dbReference>
<evidence type="ECO:0000256" key="4">
    <source>
        <dbReference type="ARBA" id="ARBA00022519"/>
    </source>
</evidence>
<keyword evidence="6 9" id="KW-1133">Transmembrane helix</keyword>
<dbReference type="STRING" id="266779.Meso_2490"/>
<accession>Q11FF1</accession>
<feature type="transmembrane region" description="Helical" evidence="9">
    <location>
        <begin position="110"/>
        <end position="130"/>
    </location>
</feature>
<protein>
    <recommendedName>
        <fullName evidence="9">TRAP transporter small permease protein</fullName>
    </recommendedName>
</protein>
<dbReference type="PANTHER" id="PTHR35011">
    <property type="entry name" value="2,3-DIKETO-L-GULONATE TRAP TRANSPORTER SMALL PERMEASE PROTEIN YIAM"/>
    <property type="match status" value="1"/>
</dbReference>
<keyword evidence="4 9" id="KW-0997">Cell inner membrane</keyword>
<dbReference type="Pfam" id="PF04290">
    <property type="entry name" value="DctQ"/>
    <property type="match status" value="1"/>
</dbReference>
<gene>
    <name evidence="11" type="ordered locus">Meso_2490</name>
</gene>
<sequence length="191" mass="20767">MSKIPGRQAETGDKPPVTPVLAQIAALIASLSRWWAMTGGVLILILSVMAAASAASNLFFGRPFSADHELVKHVTAIAIFMFLPYCQISGANITLDFFTDGLSERAKQAMSAFSSLFALAFAVLLFVQMLQGFQSYIRFQEVTPVLRLPLWTAFPPILLSLALLAAASFINLAEGLRRVQNPQYESGAERS</sequence>
<feature type="domain" description="Tripartite ATP-independent periplasmic transporters DctQ component" evidence="10">
    <location>
        <begin position="54"/>
        <end position="177"/>
    </location>
</feature>
<dbReference type="eggNOG" id="COG3090">
    <property type="taxonomic scope" value="Bacteria"/>
</dbReference>
<evidence type="ECO:0000256" key="5">
    <source>
        <dbReference type="ARBA" id="ARBA00022692"/>
    </source>
</evidence>
<dbReference type="AlphaFoldDB" id="Q11FF1"/>
<evidence type="ECO:0000256" key="6">
    <source>
        <dbReference type="ARBA" id="ARBA00022989"/>
    </source>
</evidence>
<keyword evidence="3" id="KW-1003">Cell membrane</keyword>
<dbReference type="GO" id="GO:0005886">
    <property type="term" value="C:plasma membrane"/>
    <property type="evidence" value="ECO:0007669"/>
    <property type="project" value="UniProtKB-SubCell"/>
</dbReference>
<evidence type="ECO:0000256" key="3">
    <source>
        <dbReference type="ARBA" id="ARBA00022475"/>
    </source>
</evidence>
<dbReference type="EMBL" id="CP000390">
    <property type="protein sequence ID" value="ABG63874.1"/>
    <property type="molecule type" value="Genomic_DNA"/>
</dbReference>
<comment type="similarity">
    <text evidence="8 9">Belongs to the TRAP transporter small permease family.</text>
</comment>
<keyword evidence="7 9" id="KW-0472">Membrane</keyword>
<keyword evidence="5 9" id="KW-0812">Transmembrane</keyword>
<comment type="function">
    <text evidence="9">Part of the tripartite ATP-independent periplasmic (TRAP) transport system.</text>
</comment>
<evidence type="ECO:0000256" key="1">
    <source>
        <dbReference type="ARBA" id="ARBA00004429"/>
    </source>
</evidence>
<reference evidence="11" key="1">
    <citation type="submission" date="2006-06" db="EMBL/GenBank/DDBJ databases">
        <title>Complete sequence of chromosome of Chelativorans sp. BNC1.</title>
        <authorList>
            <consortium name="US DOE Joint Genome Institute"/>
            <person name="Copeland A."/>
            <person name="Lucas S."/>
            <person name="Lapidus A."/>
            <person name="Barry K."/>
            <person name="Detter J.C."/>
            <person name="Glavina del Rio T."/>
            <person name="Hammon N."/>
            <person name="Israni S."/>
            <person name="Dalin E."/>
            <person name="Tice H."/>
            <person name="Pitluck S."/>
            <person name="Chertkov O."/>
            <person name="Brettin T."/>
            <person name="Bruce D."/>
            <person name="Han C."/>
            <person name="Tapia R."/>
            <person name="Gilna P."/>
            <person name="Schmutz J."/>
            <person name="Larimer F."/>
            <person name="Land M."/>
            <person name="Hauser L."/>
            <person name="Kyrpides N."/>
            <person name="Mikhailova N."/>
            <person name="Richardson P."/>
        </authorList>
    </citation>
    <scope>NUCLEOTIDE SEQUENCE</scope>
    <source>
        <strain evidence="11">BNC1</strain>
    </source>
</reference>
<dbReference type="PANTHER" id="PTHR35011:SF10">
    <property type="entry name" value="TRAP TRANSPORTER SMALL PERMEASE PROTEIN"/>
    <property type="match status" value="1"/>
</dbReference>